<dbReference type="PRINTS" id="PR01012">
    <property type="entry name" value="NRPEPTIDEYR"/>
</dbReference>
<organism evidence="12">
    <name type="scientific">Girardia tigrina</name>
    <name type="common">Planarian</name>
    <name type="synonym">Dugesia tigrina</name>
    <dbReference type="NCBI Taxonomy" id="6162"/>
    <lineage>
        <taxon>Eukaryota</taxon>
        <taxon>Metazoa</taxon>
        <taxon>Spiralia</taxon>
        <taxon>Lophotrochozoa</taxon>
        <taxon>Platyhelminthes</taxon>
        <taxon>Rhabditophora</taxon>
        <taxon>Seriata</taxon>
        <taxon>Tricladida</taxon>
        <taxon>Continenticola</taxon>
        <taxon>Geoplanoidea</taxon>
        <taxon>Dugesiidae</taxon>
        <taxon>Girardia</taxon>
    </lineage>
</organism>
<feature type="transmembrane region" description="Helical" evidence="10">
    <location>
        <begin position="278"/>
        <end position="302"/>
    </location>
</feature>
<feature type="transmembrane region" description="Helical" evidence="10">
    <location>
        <begin position="132"/>
        <end position="154"/>
    </location>
</feature>
<feature type="transmembrane region" description="Helical" evidence="10">
    <location>
        <begin position="100"/>
        <end position="120"/>
    </location>
</feature>
<dbReference type="SMART" id="SM01381">
    <property type="entry name" value="7TM_GPCR_Srsx"/>
    <property type="match status" value="1"/>
</dbReference>
<proteinExistence type="evidence at transcript level"/>
<dbReference type="Gene3D" id="1.20.1070.10">
    <property type="entry name" value="Rhodopsin 7-helix transmembrane proteins"/>
    <property type="match status" value="1"/>
</dbReference>
<dbReference type="InterPro" id="IPR000611">
    <property type="entry name" value="NPY_rcpt"/>
</dbReference>
<accession>Q964E5</accession>
<name>Q964E5_GIRTI</name>
<dbReference type="InterPro" id="IPR017452">
    <property type="entry name" value="GPCR_Rhodpsn_7TM"/>
</dbReference>
<reference evidence="12" key="1">
    <citation type="submission" date="2000-12" db="EMBL/GenBank/DDBJ databases">
        <title>A flatworm neuropeptide receptor?</title>
        <authorList>
            <person name="Hamid H.A."/>
            <person name="Day T.A."/>
            <person name="Maule A.G."/>
        </authorList>
    </citation>
    <scope>NUCLEOTIDE SEQUENCE</scope>
</reference>
<protein>
    <submittedName>
        <fullName evidence="12">Putative neuropeptide receptor NPR1</fullName>
    </submittedName>
</protein>
<feature type="transmembrane region" description="Helical" evidence="10">
    <location>
        <begin position="238"/>
        <end position="258"/>
    </location>
</feature>
<keyword evidence="12" id="KW-0527">Neuropeptide</keyword>
<evidence type="ECO:0000256" key="8">
    <source>
        <dbReference type="ARBA" id="ARBA00023224"/>
    </source>
</evidence>
<evidence type="ECO:0000256" key="4">
    <source>
        <dbReference type="ARBA" id="ARBA00022989"/>
    </source>
</evidence>
<dbReference type="SUPFAM" id="SSF81321">
    <property type="entry name" value="Family A G protein-coupled receptor-like"/>
    <property type="match status" value="1"/>
</dbReference>
<evidence type="ECO:0000313" key="12">
    <source>
        <dbReference type="EMBL" id="AAK58856.1"/>
    </source>
</evidence>
<feature type="compositionally biased region" description="Polar residues" evidence="9">
    <location>
        <begin position="344"/>
        <end position="359"/>
    </location>
</feature>
<comment type="similarity">
    <text evidence="2">Belongs to the G-protein coupled receptor 1 family.</text>
</comment>
<keyword evidence="6 10" id="KW-0472">Membrane</keyword>
<feature type="region of interest" description="Disordered" evidence="9">
    <location>
        <begin position="342"/>
        <end position="372"/>
    </location>
</feature>
<dbReference type="PANTHER" id="PTHR24235">
    <property type="entry name" value="NEUROPEPTIDE Y RECEPTOR"/>
    <property type="match status" value="1"/>
</dbReference>
<sequence>MNSTNVTTDPIWKWTSFKAVLFFLYSVVFVLASVGNYLVVLVVVKNKSMQTITNLFITNLALADILTTLIAVPFTPIAVYTEEWIFPATLCKLLPMTMGLSVYVSTLTSTAIALDRYIVIVHPFIPRMKMKVCILIIFCIWVIGTLITSPLAIFQKKQFFNDTNKTECREDWINPVSREIFTTLNFVLQFVLPGLIISLCYFYVGKVLKMRGVNKIGCGVKSREREEMEVKRKRRTNHMLIAMVTIFIICWTPLNMLWIISEILGKFDVFISDSRNFFLIFLCSHLTAMSGTMYNPLLYGWMNKNFRMEFQRVLPCLKFRSDIPTKTMVEENTHFKRISEYHDSSPNQELSVQNRPSVDSTEHNKSPLLQRAPTQATSMVGTKCPPCEYVSLLVEIEFVFFL</sequence>
<keyword evidence="3 10" id="KW-0812">Transmembrane</keyword>
<dbReference type="PROSITE" id="PS50262">
    <property type="entry name" value="G_PROTEIN_RECEP_F1_2"/>
    <property type="match status" value="1"/>
</dbReference>
<dbReference type="PRINTS" id="PR00237">
    <property type="entry name" value="GPCRRHODOPSN"/>
</dbReference>
<reference evidence="12" key="2">
    <citation type="journal article" date="2007" name="Int. J. Parasitol.">
        <title>Identification of a platyhelminth neuropeptide receptor.</title>
        <authorList>
            <person name="Omar H.H."/>
            <person name="Humphries J.E."/>
            <person name="Larsen M.J."/>
            <person name="Kubiak T.M."/>
            <person name="Geary T.G."/>
            <person name="Maule A.G."/>
            <person name="Kimber M.J."/>
            <person name="Day T.A."/>
        </authorList>
    </citation>
    <scope>NUCLEOTIDE SEQUENCE</scope>
</reference>
<dbReference type="GO" id="GO:0042923">
    <property type="term" value="F:neuropeptide binding"/>
    <property type="evidence" value="ECO:0007669"/>
    <property type="project" value="TreeGrafter"/>
</dbReference>
<evidence type="ECO:0000256" key="6">
    <source>
        <dbReference type="ARBA" id="ARBA00023136"/>
    </source>
</evidence>
<dbReference type="GO" id="GO:0004983">
    <property type="term" value="F:neuropeptide Y receptor activity"/>
    <property type="evidence" value="ECO:0007669"/>
    <property type="project" value="InterPro"/>
</dbReference>
<feature type="transmembrane region" description="Helical" evidence="10">
    <location>
        <begin position="56"/>
        <end position="80"/>
    </location>
</feature>
<dbReference type="GO" id="GO:0043005">
    <property type="term" value="C:neuron projection"/>
    <property type="evidence" value="ECO:0007669"/>
    <property type="project" value="TreeGrafter"/>
</dbReference>
<evidence type="ECO:0000256" key="2">
    <source>
        <dbReference type="ARBA" id="ARBA00010663"/>
    </source>
</evidence>
<evidence type="ECO:0000259" key="11">
    <source>
        <dbReference type="PROSITE" id="PS50262"/>
    </source>
</evidence>
<dbReference type="PANTHER" id="PTHR24235:SF29">
    <property type="entry name" value="GH23382P"/>
    <property type="match status" value="1"/>
</dbReference>
<keyword evidence="8" id="KW-0807">Transducer</keyword>
<keyword evidence="4 10" id="KW-1133">Transmembrane helix</keyword>
<dbReference type="EMBL" id="AF329279">
    <property type="protein sequence ID" value="AAK58856.1"/>
    <property type="molecule type" value="mRNA"/>
</dbReference>
<dbReference type="CDD" id="cd15203">
    <property type="entry name" value="7tmA_NPYR-like"/>
    <property type="match status" value="1"/>
</dbReference>
<dbReference type="InterPro" id="IPR000276">
    <property type="entry name" value="GPCR_Rhodpsn"/>
</dbReference>
<evidence type="ECO:0000256" key="3">
    <source>
        <dbReference type="ARBA" id="ARBA00022692"/>
    </source>
</evidence>
<comment type="subcellular location">
    <subcellularLocation>
        <location evidence="1">Membrane</location>
        <topology evidence="1">Multi-pass membrane protein</topology>
    </subcellularLocation>
</comment>
<feature type="domain" description="G-protein coupled receptors family 1 profile" evidence="11">
    <location>
        <begin position="35"/>
        <end position="299"/>
    </location>
</feature>
<evidence type="ECO:0000256" key="7">
    <source>
        <dbReference type="ARBA" id="ARBA00023170"/>
    </source>
</evidence>
<feature type="transmembrane region" description="Helical" evidence="10">
    <location>
        <begin position="186"/>
        <end position="204"/>
    </location>
</feature>
<evidence type="ECO:0000256" key="1">
    <source>
        <dbReference type="ARBA" id="ARBA00004141"/>
    </source>
</evidence>
<keyword evidence="5" id="KW-0297">G-protein coupled receptor</keyword>
<dbReference type="GO" id="GO:0005886">
    <property type="term" value="C:plasma membrane"/>
    <property type="evidence" value="ECO:0007669"/>
    <property type="project" value="TreeGrafter"/>
</dbReference>
<dbReference type="Pfam" id="PF00001">
    <property type="entry name" value="7tm_1"/>
    <property type="match status" value="1"/>
</dbReference>
<evidence type="ECO:0000256" key="10">
    <source>
        <dbReference type="SAM" id="Phobius"/>
    </source>
</evidence>
<dbReference type="AlphaFoldDB" id="Q964E5"/>
<evidence type="ECO:0000256" key="9">
    <source>
        <dbReference type="SAM" id="MobiDB-lite"/>
    </source>
</evidence>
<evidence type="ECO:0000256" key="5">
    <source>
        <dbReference type="ARBA" id="ARBA00023040"/>
    </source>
</evidence>
<feature type="transmembrane region" description="Helical" evidence="10">
    <location>
        <begin position="20"/>
        <end position="44"/>
    </location>
</feature>
<keyword evidence="7 12" id="KW-0675">Receptor</keyword>